<gene>
    <name evidence="2" type="ORF">PLEPLA_LOCUS25495</name>
</gene>
<dbReference type="Proteomes" id="UP001153269">
    <property type="component" value="Unassembled WGS sequence"/>
</dbReference>
<sequence length="105" mass="11636">MANHFRTTANCLNMLLLMLTMTVIHATTHMDSSFDPIGEGRGCPHSAKANESPRLQTVRALLLTDKSDDDVSEEDSDTSFDYEADAMFQEGRDITLDKSIEVHGC</sequence>
<organism evidence="2 3">
    <name type="scientific">Pleuronectes platessa</name>
    <name type="common">European plaice</name>
    <dbReference type="NCBI Taxonomy" id="8262"/>
    <lineage>
        <taxon>Eukaryota</taxon>
        <taxon>Metazoa</taxon>
        <taxon>Chordata</taxon>
        <taxon>Craniata</taxon>
        <taxon>Vertebrata</taxon>
        <taxon>Euteleostomi</taxon>
        <taxon>Actinopterygii</taxon>
        <taxon>Neopterygii</taxon>
        <taxon>Teleostei</taxon>
        <taxon>Neoteleostei</taxon>
        <taxon>Acanthomorphata</taxon>
        <taxon>Carangaria</taxon>
        <taxon>Pleuronectiformes</taxon>
        <taxon>Pleuronectoidei</taxon>
        <taxon>Pleuronectidae</taxon>
        <taxon>Pleuronectes</taxon>
    </lineage>
</organism>
<dbReference type="EMBL" id="CADEAL010002036">
    <property type="protein sequence ID" value="CAB1437527.1"/>
    <property type="molecule type" value="Genomic_DNA"/>
</dbReference>
<evidence type="ECO:0000313" key="2">
    <source>
        <dbReference type="EMBL" id="CAB1437527.1"/>
    </source>
</evidence>
<accession>A0A9N7URG0</accession>
<proteinExistence type="predicted"/>
<keyword evidence="1" id="KW-0732">Signal</keyword>
<keyword evidence="3" id="KW-1185">Reference proteome</keyword>
<evidence type="ECO:0000256" key="1">
    <source>
        <dbReference type="SAM" id="SignalP"/>
    </source>
</evidence>
<dbReference type="AlphaFoldDB" id="A0A9N7URG0"/>
<feature type="signal peptide" evidence="1">
    <location>
        <begin position="1"/>
        <end position="26"/>
    </location>
</feature>
<comment type="caution">
    <text evidence="2">The sequence shown here is derived from an EMBL/GenBank/DDBJ whole genome shotgun (WGS) entry which is preliminary data.</text>
</comment>
<protein>
    <submittedName>
        <fullName evidence="2">Uncharacterized protein</fullName>
    </submittedName>
</protein>
<feature type="chain" id="PRO_5040201680" evidence="1">
    <location>
        <begin position="27"/>
        <end position="105"/>
    </location>
</feature>
<name>A0A9N7URG0_PLEPL</name>
<reference evidence="2" key="1">
    <citation type="submission" date="2020-03" db="EMBL/GenBank/DDBJ databases">
        <authorList>
            <person name="Weist P."/>
        </authorList>
    </citation>
    <scope>NUCLEOTIDE SEQUENCE</scope>
</reference>
<evidence type="ECO:0000313" key="3">
    <source>
        <dbReference type="Proteomes" id="UP001153269"/>
    </source>
</evidence>